<evidence type="ECO:0000256" key="1">
    <source>
        <dbReference type="SAM" id="MobiDB-lite"/>
    </source>
</evidence>
<dbReference type="Proteomes" id="UP000663873">
    <property type="component" value="Unassembled WGS sequence"/>
</dbReference>
<keyword evidence="3" id="KW-1185">Reference proteome</keyword>
<feature type="non-terminal residue" evidence="2">
    <location>
        <position position="73"/>
    </location>
</feature>
<feature type="non-terminal residue" evidence="2">
    <location>
        <position position="1"/>
    </location>
</feature>
<sequence length="73" mass="8065">QSSGLGGSGYYQPQQQTYGNYPAAAPSFGSNNNPMYNPGYAMNGYASQKPEVFPGYYRTYSANKNFNYNHLAM</sequence>
<feature type="region of interest" description="Disordered" evidence="1">
    <location>
        <begin position="1"/>
        <end position="25"/>
    </location>
</feature>
<dbReference type="EMBL" id="CAJOBP010100761">
    <property type="protein sequence ID" value="CAF4975477.1"/>
    <property type="molecule type" value="Genomic_DNA"/>
</dbReference>
<accession>A0A821Z3G3</accession>
<name>A0A821Z3G3_9BILA</name>
<organism evidence="2 3">
    <name type="scientific">Rotaria socialis</name>
    <dbReference type="NCBI Taxonomy" id="392032"/>
    <lineage>
        <taxon>Eukaryota</taxon>
        <taxon>Metazoa</taxon>
        <taxon>Spiralia</taxon>
        <taxon>Gnathifera</taxon>
        <taxon>Rotifera</taxon>
        <taxon>Eurotatoria</taxon>
        <taxon>Bdelloidea</taxon>
        <taxon>Philodinida</taxon>
        <taxon>Philodinidae</taxon>
        <taxon>Rotaria</taxon>
    </lineage>
</organism>
<protein>
    <submittedName>
        <fullName evidence="2">Uncharacterized protein</fullName>
    </submittedName>
</protein>
<evidence type="ECO:0000313" key="3">
    <source>
        <dbReference type="Proteomes" id="UP000663873"/>
    </source>
</evidence>
<feature type="compositionally biased region" description="Low complexity" evidence="1">
    <location>
        <begin position="10"/>
        <end position="19"/>
    </location>
</feature>
<proteinExistence type="predicted"/>
<gene>
    <name evidence="2" type="ORF">UJA718_LOCUS49005</name>
</gene>
<comment type="caution">
    <text evidence="2">The sequence shown here is derived from an EMBL/GenBank/DDBJ whole genome shotgun (WGS) entry which is preliminary data.</text>
</comment>
<dbReference type="AlphaFoldDB" id="A0A821Z3G3"/>
<reference evidence="2" key="1">
    <citation type="submission" date="2021-02" db="EMBL/GenBank/DDBJ databases">
        <authorList>
            <person name="Nowell W R."/>
        </authorList>
    </citation>
    <scope>NUCLEOTIDE SEQUENCE</scope>
</reference>
<evidence type="ECO:0000313" key="2">
    <source>
        <dbReference type="EMBL" id="CAF4975477.1"/>
    </source>
</evidence>